<dbReference type="InterPro" id="IPR027443">
    <property type="entry name" value="IPNS-like_sf"/>
</dbReference>
<evidence type="ECO:0008006" key="2">
    <source>
        <dbReference type="Google" id="ProtNLM"/>
    </source>
</evidence>
<dbReference type="Gene3D" id="2.60.120.330">
    <property type="entry name" value="B-lactam Antibiotic, Isopenicillin N Synthase, Chain"/>
    <property type="match status" value="1"/>
</dbReference>
<reference evidence="1" key="1">
    <citation type="submission" date="2021-01" db="EMBL/GenBank/DDBJ databases">
        <authorList>
            <person name="Corre E."/>
            <person name="Pelletier E."/>
            <person name="Niang G."/>
            <person name="Scheremetjew M."/>
            <person name="Finn R."/>
            <person name="Kale V."/>
            <person name="Holt S."/>
            <person name="Cochrane G."/>
            <person name="Meng A."/>
            <person name="Brown T."/>
            <person name="Cohen L."/>
        </authorList>
    </citation>
    <scope>NUCLEOTIDE SEQUENCE</scope>
    <source>
        <strain evidence="1">Ras09</strain>
    </source>
</reference>
<name>A0A7S3CMU6_9SPIT</name>
<proteinExistence type="predicted"/>
<evidence type="ECO:0000313" key="1">
    <source>
        <dbReference type="EMBL" id="CAE0232459.1"/>
    </source>
</evidence>
<gene>
    <name evidence="1" type="ORF">SRAS04492_LOCUS4257</name>
</gene>
<dbReference type="SUPFAM" id="SSF51197">
    <property type="entry name" value="Clavaminate synthase-like"/>
    <property type="match status" value="1"/>
</dbReference>
<dbReference type="AlphaFoldDB" id="A0A7S3CMU6"/>
<accession>A0A7S3CMU6</accession>
<organism evidence="1">
    <name type="scientific">Strombidium rassoulzadegani</name>
    <dbReference type="NCBI Taxonomy" id="1082188"/>
    <lineage>
        <taxon>Eukaryota</taxon>
        <taxon>Sar</taxon>
        <taxon>Alveolata</taxon>
        <taxon>Ciliophora</taxon>
        <taxon>Intramacronucleata</taxon>
        <taxon>Spirotrichea</taxon>
        <taxon>Oligotrichia</taxon>
        <taxon>Strombidiidae</taxon>
        <taxon>Strombidium</taxon>
    </lineage>
</organism>
<sequence length="362" mass="41527">MSAEEIPVIDAEAYIEKREGWEEECKKVAYSFHKFGILKFKDPRVKMEDNSQYIDLVERYFDWVSKKYYAGEEIRDSRPDLCYQTGVTPEGIEKARDHQKLVESLTGEDKPLSVMPPAKDAKWRFFWKIGERPAEVKDDIPQITPEEFADWEPQMDKWGTQMIDACFLAAEMAAVGMGLDKDTFTQRMKGGPHLLAPTASDLIKYPVGTAFASFHYDLNFITIHGKSRYPGLFLWTREWKKQPVKIPDGCLLLQAGIMFEQITGGYVMAGYHEVVYTDSTKEVVDKKLEENKNGGNNILWRISSTLFSHLRYDVDLSPIEDIKHLHNAENVASGKYPKMTAHDKLMEELKAINLAPKIEIQS</sequence>
<dbReference type="EMBL" id="HBIA01008382">
    <property type="protein sequence ID" value="CAE0232459.1"/>
    <property type="molecule type" value="Transcribed_RNA"/>
</dbReference>
<protein>
    <recommendedName>
        <fullName evidence="2">Clavaminate synthase-like protein</fullName>
    </recommendedName>
</protein>